<evidence type="ECO:0000313" key="10">
    <source>
        <dbReference type="EMBL" id="MEY8662826.1"/>
    </source>
</evidence>
<dbReference type="InterPro" id="IPR007210">
    <property type="entry name" value="ABC_Gly_betaine_transp_sub-bd"/>
</dbReference>
<comment type="similarity">
    <text evidence="7">In the N-terminal section; belongs to the binding-protein-dependent transport system permease family.</text>
</comment>
<dbReference type="CDD" id="cd13610">
    <property type="entry name" value="PBP2_ChoS"/>
    <property type="match status" value="1"/>
</dbReference>
<keyword evidence="3 8" id="KW-0812">Transmembrane</keyword>
<reference evidence="10 11" key="1">
    <citation type="submission" date="2024-03" db="EMBL/GenBank/DDBJ databases">
        <title>Mouse gut bacterial collection (mGBC) of GemPharmatech.</title>
        <authorList>
            <person name="He Y."/>
            <person name="Dong L."/>
            <person name="Wu D."/>
            <person name="Gao X."/>
            <person name="Lin Z."/>
        </authorList>
    </citation>
    <scope>NUCLEOTIDE SEQUENCE [LARGE SCALE GENOMIC DNA]</scope>
    <source>
        <strain evidence="10 11">15-30</strain>
    </source>
</reference>
<evidence type="ECO:0000256" key="2">
    <source>
        <dbReference type="ARBA" id="ARBA00022448"/>
    </source>
</evidence>
<dbReference type="SUPFAM" id="SSF53850">
    <property type="entry name" value="Periplasmic binding protein-like II"/>
    <property type="match status" value="1"/>
</dbReference>
<dbReference type="PANTHER" id="PTHR30177:SF4">
    <property type="entry name" value="OSMOPROTECTANT IMPORT PERMEASE PROTEIN OSMW"/>
    <property type="match status" value="1"/>
</dbReference>
<feature type="transmembrane region" description="Helical" evidence="8">
    <location>
        <begin position="208"/>
        <end position="228"/>
    </location>
</feature>
<accession>A0ABV4DQT3</accession>
<feature type="transmembrane region" description="Helical" evidence="8">
    <location>
        <begin position="179"/>
        <end position="201"/>
    </location>
</feature>
<feature type="transmembrane region" description="Helical" evidence="8">
    <location>
        <begin position="22"/>
        <end position="44"/>
    </location>
</feature>
<keyword evidence="4 8" id="KW-1133">Transmembrane helix</keyword>
<evidence type="ECO:0000256" key="1">
    <source>
        <dbReference type="ARBA" id="ARBA00004141"/>
    </source>
</evidence>
<comment type="similarity">
    <text evidence="6">In the C-terminal section; belongs to the OsmX family.</text>
</comment>
<dbReference type="PANTHER" id="PTHR30177">
    <property type="entry name" value="GLYCINE BETAINE/L-PROLINE TRANSPORT SYSTEM PERMEASE PROTEIN PROW"/>
    <property type="match status" value="1"/>
</dbReference>
<dbReference type="SUPFAM" id="SSF161098">
    <property type="entry name" value="MetI-like"/>
    <property type="match status" value="1"/>
</dbReference>
<dbReference type="Pfam" id="PF00528">
    <property type="entry name" value="BPD_transp_1"/>
    <property type="match status" value="1"/>
</dbReference>
<dbReference type="Pfam" id="PF04069">
    <property type="entry name" value="OpuAC"/>
    <property type="match status" value="1"/>
</dbReference>
<evidence type="ECO:0000259" key="9">
    <source>
        <dbReference type="PROSITE" id="PS50928"/>
    </source>
</evidence>
<organism evidence="10 11">
    <name type="scientific">Ligilactobacillus faecis</name>
    <dbReference type="NCBI Taxonomy" id="762833"/>
    <lineage>
        <taxon>Bacteria</taxon>
        <taxon>Bacillati</taxon>
        <taxon>Bacillota</taxon>
        <taxon>Bacilli</taxon>
        <taxon>Lactobacillales</taxon>
        <taxon>Lactobacillaceae</taxon>
        <taxon>Ligilactobacillus</taxon>
    </lineage>
</organism>
<evidence type="ECO:0000313" key="11">
    <source>
        <dbReference type="Proteomes" id="UP001565236"/>
    </source>
</evidence>
<feature type="domain" description="ABC transmembrane type-1" evidence="9">
    <location>
        <begin position="19"/>
        <end position="198"/>
    </location>
</feature>
<dbReference type="Gene3D" id="3.40.190.10">
    <property type="entry name" value="Periplasmic binding protein-like II"/>
    <property type="match status" value="1"/>
</dbReference>
<proteinExistence type="inferred from homology"/>
<dbReference type="RefSeq" id="WP_369942667.1">
    <property type="nucleotide sequence ID" value="NZ_JBCLUF010000030.1"/>
</dbReference>
<evidence type="ECO:0000256" key="4">
    <source>
        <dbReference type="ARBA" id="ARBA00022989"/>
    </source>
</evidence>
<gene>
    <name evidence="10" type="ORF">AALT52_07990</name>
</gene>
<dbReference type="InterPro" id="IPR035906">
    <property type="entry name" value="MetI-like_sf"/>
</dbReference>
<comment type="subcellular location">
    <subcellularLocation>
        <location evidence="8">Cell membrane</location>
        <topology evidence="8">Multi-pass membrane protein</topology>
    </subcellularLocation>
    <subcellularLocation>
        <location evidence="1">Membrane</location>
        <topology evidence="1">Multi-pass membrane protein</topology>
    </subcellularLocation>
</comment>
<feature type="transmembrane region" description="Helical" evidence="8">
    <location>
        <begin position="64"/>
        <end position="93"/>
    </location>
</feature>
<dbReference type="CDD" id="cd06261">
    <property type="entry name" value="TM_PBP2"/>
    <property type="match status" value="1"/>
</dbReference>
<protein>
    <submittedName>
        <fullName evidence="10">ABC transporter permease/substrate-binding protein</fullName>
    </submittedName>
</protein>
<dbReference type="Proteomes" id="UP001565236">
    <property type="component" value="Unassembled WGS sequence"/>
</dbReference>
<evidence type="ECO:0000256" key="3">
    <source>
        <dbReference type="ARBA" id="ARBA00022692"/>
    </source>
</evidence>
<dbReference type="EMBL" id="JBCLUF010000030">
    <property type="protein sequence ID" value="MEY8662826.1"/>
    <property type="molecule type" value="Genomic_DNA"/>
</dbReference>
<keyword evidence="2 8" id="KW-0813">Transport</keyword>
<sequence length="512" mass="56310">MTKLIETLVTQRSEILNALAEHITLSFLALVCALVIALPLAIWFRDKPFLGEAMLQLAGMIQTIPSLALLGLLIPLVGIGPVPAVIALTLYAIMPIYQNTYTGLKNIDPNLSEAADAFGLSKRKKLQRLELPLALPLIFSGIRIALVLVIGTATLAAFIGAGGLGTYIMLGIQQNNNTYLLIGGILSAALAFGFSFGLKYIGQTKKRILVTLGLLVTCLVGLAGYQTYEALREKPVKVVIAGKLGSEPEILMNMYRDLIKQDEPNAKVSLKPNFGGTTFLFQALQKGQIDIYPEFTGTVLEALVKLDKKTPSDPNKTYTLAKEALATKYQLRYLRPMAYQNGYDLAVTKEFSKRYNVTKLSDLARVNAFVKAGFDPDFSNQEDGYLGLKKAYGLDFGSISVMEPALRYQAIANHKVNLVDGYTTDPQIKQYDLVVLEDDRHFFPPYQGAPLMTEKFAKENPQIVASLEKLSGQISASEMQALNYQVTVKHRKASTVAREYLLKKGLLQAKDK</sequence>
<dbReference type="PROSITE" id="PS50928">
    <property type="entry name" value="ABC_TM1"/>
    <property type="match status" value="1"/>
</dbReference>
<keyword evidence="11" id="KW-1185">Reference proteome</keyword>
<dbReference type="InterPro" id="IPR000515">
    <property type="entry name" value="MetI-like"/>
</dbReference>
<dbReference type="InterPro" id="IPR058089">
    <property type="entry name" value="EgtUBC_SBD"/>
</dbReference>
<evidence type="ECO:0000256" key="5">
    <source>
        <dbReference type="ARBA" id="ARBA00023136"/>
    </source>
</evidence>
<keyword evidence="5 8" id="KW-0472">Membrane</keyword>
<evidence type="ECO:0000256" key="6">
    <source>
        <dbReference type="ARBA" id="ARBA00035642"/>
    </source>
</evidence>
<dbReference type="Gene3D" id="1.10.3720.10">
    <property type="entry name" value="MetI-like"/>
    <property type="match status" value="1"/>
</dbReference>
<dbReference type="InterPro" id="IPR051204">
    <property type="entry name" value="ABC_transp_perm/SBD"/>
</dbReference>
<comment type="similarity">
    <text evidence="8">Belongs to the binding-protein-dependent transport system permease family.</text>
</comment>
<name>A0ABV4DQT3_9LACO</name>
<dbReference type="Gene3D" id="3.40.190.120">
    <property type="entry name" value="Osmoprotection protein (prox), domain 2"/>
    <property type="match status" value="1"/>
</dbReference>
<evidence type="ECO:0000256" key="8">
    <source>
        <dbReference type="RuleBase" id="RU363032"/>
    </source>
</evidence>
<evidence type="ECO:0000256" key="7">
    <source>
        <dbReference type="ARBA" id="ARBA00035652"/>
    </source>
</evidence>
<feature type="transmembrane region" description="Helical" evidence="8">
    <location>
        <begin position="133"/>
        <end position="159"/>
    </location>
</feature>
<comment type="caution">
    <text evidence="10">The sequence shown here is derived from an EMBL/GenBank/DDBJ whole genome shotgun (WGS) entry which is preliminary data.</text>
</comment>